<keyword evidence="2" id="KW-1185">Reference proteome</keyword>
<gene>
    <name evidence="1" type="ORF">E2C01_008369</name>
</gene>
<reference evidence="1 2" key="1">
    <citation type="submission" date="2019-05" db="EMBL/GenBank/DDBJ databases">
        <title>Another draft genome of Portunus trituberculatus and its Hox gene families provides insights of decapod evolution.</title>
        <authorList>
            <person name="Jeong J.-H."/>
            <person name="Song I."/>
            <person name="Kim S."/>
            <person name="Choi T."/>
            <person name="Kim D."/>
            <person name="Ryu S."/>
            <person name="Kim W."/>
        </authorList>
    </citation>
    <scope>NUCLEOTIDE SEQUENCE [LARGE SCALE GENOMIC DNA]</scope>
    <source>
        <tissue evidence="1">Muscle</tissue>
    </source>
</reference>
<dbReference type="Proteomes" id="UP000324222">
    <property type="component" value="Unassembled WGS sequence"/>
</dbReference>
<evidence type="ECO:0000313" key="2">
    <source>
        <dbReference type="Proteomes" id="UP000324222"/>
    </source>
</evidence>
<dbReference type="AlphaFoldDB" id="A0A5B7D2X9"/>
<organism evidence="1 2">
    <name type="scientific">Portunus trituberculatus</name>
    <name type="common">Swimming crab</name>
    <name type="synonym">Neptunus trituberculatus</name>
    <dbReference type="NCBI Taxonomy" id="210409"/>
    <lineage>
        <taxon>Eukaryota</taxon>
        <taxon>Metazoa</taxon>
        <taxon>Ecdysozoa</taxon>
        <taxon>Arthropoda</taxon>
        <taxon>Crustacea</taxon>
        <taxon>Multicrustacea</taxon>
        <taxon>Malacostraca</taxon>
        <taxon>Eumalacostraca</taxon>
        <taxon>Eucarida</taxon>
        <taxon>Decapoda</taxon>
        <taxon>Pleocyemata</taxon>
        <taxon>Brachyura</taxon>
        <taxon>Eubrachyura</taxon>
        <taxon>Portunoidea</taxon>
        <taxon>Portunidae</taxon>
        <taxon>Portuninae</taxon>
        <taxon>Portunus</taxon>
    </lineage>
</organism>
<sequence>MGKTGWVTSRRPRLRHIVDKTCFGVKYDRKINSHSAFTIYTPLKCSSPNFSVLSHIRCIILEQVPELLEARSKGSNESDDASHVTMDALLKSFIGKKEVWKSASLEIPSKVKEVWKPAFMEIPSKVSYVNFAYYSAITLKNDSKHDKCHTE</sequence>
<comment type="caution">
    <text evidence="1">The sequence shown here is derived from an EMBL/GenBank/DDBJ whole genome shotgun (WGS) entry which is preliminary data.</text>
</comment>
<dbReference type="EMBL" id="VSRR010000437">
    <property type="protein sequence ID" value="MPC15571.1"/>
    <property type="molecule type" value="Genomic_DNA"/>
</dbReference>
<evidence type="ECO:0000313" key="1">
    <source>
        <dbReference type="EMBL" id="MPC15571.1"/>
    </source>
</evidence>
<proteinExistence type="predicted"/>
<protein>
    <submittedName>
        <fullName evidence="1">Uncharacterized protein</fullName>
    </submittedName>
</protein>
<name>A0A5B7D2X9_PORTR</name>
<accession>A0A5B7D2X9</accession>